<dbReference type="PROSITE" id="PS51724">
    <property type="entry name" value="SPOR"/>
    <property type="match status" value="1"/>
</dbReference>
<gene>
    <name evidence="4" type="primary">rlpA</name>
    <name evidence="9" type="ORF">PGB34_18740</name>
</gene>
<dbReference type="InterPro" id="IPR007730">
    <property type="entry name" value="SPOR-like_dom"/>
</dbReference>
<evidence type="ECO:0000313" key="9">
    <source>
        <dbReference type="EMBL" id="MDA7418411.1"/>
    </source>
</evidence>
<evidence type="ECO:0000259" key="8">
    <source>
        <dbReference type="PROSITE" id="PS51724"/>
    </source>
</evidence>
<comment type="subcellular location">
    <subcellularLocation>
        <location evidence="4">Cell membrane</location>
        <topology evidence="4">Lipid-anchor</topology>
    </subcellularLocation>
</comment>
<comment type="caution">
    <text evidence="9">The sequence shown here is derived from an EMBL/GenBank/DDBJ whole genome shotgun (WGS) entry which is preliminary data.</text>
</comment>
<protein>
    <recommendedName>
        <fullName evidence="4">Endolytic peptidoglycan transglycosylase RlpA</fullName>
        <ecNumber evidence="4">4.2.2.-</ecNumber>
    </recommendedName>
</protein>
<name>A0AAE3NB55_9BURK</name>
<proteinExistence type="inferred from homology"/>
<dbReference type="InterPro" id="IPR036680">
    <property type="entry name" value="SPOR-like_sf"/>
</dbReference>
<keyword evidence="4" id="KW-0449">Lipoprotein</keyword>
<organism evidence="9 10">
    <name type="scientific">Xenophilus arseniciresistens</name>
    <dbReference type="NCBI Taxonomy" id="1283306"/>
    <lineage>
        <taxon>Bacteria</taxon>
        <taxon>Pseudomonadati</taxon>
        <taxon>Pseudomonadota</taxon>
        <taxon>Betaproteobacteria</taxon>
        <taxon>Burkholderiales</taxon>
        <taxon>Comamonadaceae</taxon>
        <taxon>Xenophilus</taxon>
    </lineage>
</organism>
<reference evidence="9" key="1">
    <citation type="submission" date="2023-01" db="EMBL/GenBank/DDBJ databases">
        <title>Xenophilus mangrovi sp. nov., isolated from soil of Mangrove nature reserve.</title>
        <authorList>
            <person name="Xu S."/>
            <person name="Liu Z."/>
            <person name="Xu Y."/>
        </authorList>
    </citation>
    <scope>NUCLEOTIDE SEQUENCE</scope>
    <source>
        <strain evidence="9">YW8</strain>
    </source>
</reference>
<dbReference type="Proteomes" id="UP001212602">
    <property type="component" value="Unassembled WGS sequence"/>
</dbReference>
<dbReference type="NCBIfam" id="TIGR00413">
    <property type="entry name" value="rlpA"/>
    <property type="match status" value="1"/>
</dbReference>
<dbReference type="HAMAP" id="MF_02071">
    <property type="entry name" value="RlpA"/>
    <property type="match status" value="1"/>
</dbReference>
<evidence type="ECO:0000256" key="4">
    <source>
        <dbReference type="HAMAP-Rule" id="MF_02071"/>
    </source>
</evidence>
<dbReference type="EMBL" id="JAQIPB010000009">
    <property type="protein sequence ID" value="MDA7418411.1"/>
    <property type="molecule type" value="Genomic_DNA"/>
</dbReference>
<keyword evidence="3 4" id="KW-0961">Cell wall biogenesis/degradation</keyword>
<dbReference type="Pfam" id="PF05036">
    <property type="entry name" value="SPOR"/>
    <property type="match status" value="1"/>
</dbReference>
<dbReference type="GO" id="GO:0000270">
    <property type="term" value="P:peptidoglycan metabolic process"/>
    <property type="evidence" value="ECO:0007669"/>
    <property type="project" value="UniProtKB-UniRule"/>
</dbReference>
<feature type="chain" id="PRO_5042212805" description="Endolytic peptidoglycan transglycosylase RlpA" evidence="7">
    <location>
        <begin position="38"/>
        <end position="437"/>
    </location>
</feature>
<keyword evidence="1 7" id="KW-0732">Signal</keyword>
<dbReference type="Gene3D" id="3.30.70.1070">
    <property type="entry name" value="Sporulation related repeat"/>
    <property type="match status" value="1"/>
</dbReference>
<dbReference type="EC" id="4.2.2.-" evidence="4"/>
<evidence type="ECO:0000256" key="2">
    <source>
        <dbReference type="ARBA" id="ARBA00023239"/>
    </source>
</evidence>
<keyword evidence="4" id="KW-0564">Palmitate</keyword>
<dbReference type="GO" id="GO:0071555">
    <property type="term" value="P:cell wall organization"/>
    <property type="evidence" value="ECO:0007669"/>
    <property type="project" value="UniProtKB-KW"/>
</dbReference>
<accession>A0AAE3NB55</accession>
<dbReference type="AlphaFoldDB" id="A0AAE3NB55"/>
<evidence type="ECO:0000256" key="6">
    <source>
        <dbReference type="SAM" id="MobiDB-lite"/>
    </source>
</evidence>
<comment type="similarity">
    <text evidence="4 5">Belongs to the RlpA family.</text>
</comment>
<feature type="signal peptide" evidence="7">
    <location>
        <begin position="1"/>
        <end position="37"/>
    </location>
</feature>
<evidence type="ECO:0000313" key="10">
    <source>
        <dbReference type="Proteomes" id="UP001212602"/>
    </source>
</evidence>
<evidence type="ECO:0000256" key="7">
    <source>
        <dbReference type="SAM" id="SignalP"/>
    </source>
</evidence>
<evidence type="ECO:0000256" key="1">
    <source>
        <dbReference type="ARBA" id="ARBA00022729"/>
    </source>
</evidence>
<comment type="function">
    <text evidence="4">Lytic transglycosylase with a strong preference for naked glycan strands that lack stem peptides.</text>
</comment>
<keyword evidence="4" id="KW-1003">Cell membrane</keyword>
<dbReference type="InterPro" id="IPR012997">
    <property type="entry name" value="RplA"/>
</dbReference>
<keyword evidence="10" id="KW-1185">Reference proteome</keyword>
<feature type="compositionally biased region" description="Pro residues" evidence="6">
    <location>
        <begin position="317"/>
        <end position="327"/>
    </location>
</feature>
<dbReference type="Gene3D" id="2.40.40.10">
    <property type="entry name" value="RlpA-like domain"/>
    <property type="match status" value="1"/>
</dbReference>
<dbReference type="PANTHER" id="PTHR34183">
    <property type="entry name" value="ENDOLYTIC PEPTIDOGLYCAN TRANSGLYCOSYLASE RLPA"/>
    <property type="match status" value="1"/>
</dbReference>
<dbReference type="InterPro" id="IPR036908">
    <property type="entry name" value="RlpA-like_sf"/>
</dbReference>
<dbReference type="GO" id="GO:0042834">
    <property type="term" value="F:peptidoglycan binding"/>
    <property type="evidence" value="ECO:0007669"/>
    <property type="project" value="InterPro"/>
</dbReference>
<feature type="region of interest" description="Disordered" evidence="6">
    <location>
        <begin position="43"/>
        <end position="81"/>
    </location>
</feature>
<evidence type="ECO:0000256" key="5">
    <source>
        <dbReference type="RuleBase" id="RU003495"/>
    </source>
</evidence>
<sequence>MIELKRTPGRFAVCFSRTSLGLSAAAIALLLAGCASGPGGRIGSDGAEARPPAGLDRVPSAEPREEPIRQSGSTSKPYTVLGRSYTPLTDDRPFSERGLASWYGRKFHGASTASGEPYDMYAMTAAHKTLPLPSYVRVRNPANGREVILRVNDRGPFHEDRIIDLSYTAALQLDLLRGVAPVEIERITNADIRAGTWRRPGDAQPVLARAGATPAATPAAAAAPSAASTVPTAVSSRDARGVPVAWVVPAVAGAGASQPRRAAPAAPAPAPAAPVLLAQADIPPIRVQPTPPQSPQVLSDTAPPPRFGSMQTNDLPPLEPAPAPPAAPLSTAAQAPAPAPAATAAPTAPTAPAAPQAADTRGFWVQLGAFREPGGAQTLQARTARELPALGPQMRVFSEGGTHRLQAGPYPSREVAQDLGLQLRNGLGLVPIVVERR</sequence>
<dbReference type="PROSITE" id="PS51257">
    <property type="entry name" value="PROKAR_LIPOPROTEIN"/>
    <property type="match status" value="1"/>
</dbReference>
<dbReference type="InterPro" id="IPR034718">
    <property type="entry name" value="RlpA"/>
</dbReference>
<keyword evidence="4" id="KW-0472">Membrane</keyword>
<dbReference type="GO" id="GO:0005886">
    <property type="term" value="C:plasma membrane"/>
    <property type="evidence" value="ECO:0007669"/>
    <property type="project" value="UniProtKB-SubCell"/>
</dbReference>
<dbReference type="InterPro" id="IPR009009">
    <property type="entry name" value="RlpA-like_DPBB"/>
</dbReference>
<dbReference type="CDD" id="cd22268">
    <property type="entry name" value="DPBB_RlpA-like"/>
    <property type="match status" value="1"/>
</dbReference>
<feature type="compositionally biased region" description="Low complexity" evidence="6">
    <location>
        <begin position="328"/>
        <end position="357"/>
    </location>
</feature>
<dbReference type="Pfam" id="PF03330">
    <property type="entry name" value="DPBB_1"/>
    <property type="match status" value="1"/>
</dbReference>
<dbReference type="SUPFAM" id="SSF110997">
    <property type="entry name" value="Sporulation related repeat"/>
    <property type="match status" value="1"/>
</dbReference>
<keyword evidence="2 4" id="KW-0456">Lyase</keyword>
<dbReference type="RefSeq" id="WP_271429627.1">
    <property type="nucleotide sequence ID" value="NZ_JAQIPB010000009.1"/>
</dbReference>
<dbReference type="SUPFAM" id="SSF50685">
    <property type="entry name" value="Barwin-like endoglucanases"/>
    <property type="match status" value="1"/>
</dbReference>
<feature type="region of interest" description="Disordered" evidence="6">
    <location>
        <begin position="285"/>
        <end position="357"/>
    </location>
</feature>
<dbReference type="GO" id="GO:0008932">
    <property type="term" value="F:lytic endotransglycosylase activity"/>
    <property type="evidence" value="ECO:0007669"/>
    <property type="project" value="UniProtKB-UniRule"/>
</dbReference>
<feature type="domain" description="SPOR" evidence="8">
    <location>
        <begin position="357"/>
        <end position="436"/>
    </location>
</feature>
<evidence type="ECO:0000256" key="3">
    <source>
        <dbReference type="ARBA" id="ARBA00023316"/>
    </source>
</evidence>
<dbReference type="PANTHER" id="PTHR34183:SF1">
    <property type="entry name" value="ENDOLYTIC PEPTIDOGLYCAN TRANSGLYCOSYLASE RLPA"/>
    <property type="match status" value="1"/>
</dbReference>